<dbReference type="EC" id="2.3.1.1" evidence="8"/>
<keyword evidence="8" id="KW-0055">Arginine biosynthesis</keyword>
<dbReference type="InterPro" id="IPR002813">
    <property type="entry name" value="Arg_biosynth_ArgJ"/>
</dbReference>
<dbReference type="Gene3D" id="3.60.70.12">
    <property type="entry name" value="L-amino peptidase D-ALA esterase/amidase"/>
    <property type="match status" value="1"/>
</dbReference>
<dbReference type="GO" id="GO:0006526">
    <property type="term" value="P:L-arginine biosynthetic process"/>
    <property type="evidence" value="ECO:0007669"/>
    <property type="project" value="UniProtKB-UniRule"/>
</dbReference>
<evidence type="ECO:0000256" key="5">
    <source>
        <dbReference type="ARBA" id="ARBA00022679"/>
    </source>
</evidence>
<feature type="binding site" evidence="8">
    <location>
        <position position="188"/>
    </location>
    <ligand>
        <name>substrate</name>
    </ligand>
</feature>
<evidence type="ECO:0000256" key="2">
    <source>
        <dbReference type="ARBA" id="ARBA00006774"/>
    </source>
</evidence>
<comment type="caution">
    <text evidence="9">The sequence shown here is derived from an EMBL/GenBank/DDBJ whole genome shotgun (WGS) entry which is preliminary data.</text>
</comment>
<dbReference type="RefSeq" id="WP_095376888.1">
    <property type="nucleotide sequence ID" value="NZ_NCWY01000026.1"/>
</dbReference>
<feature type="chain" id="PRO_5023246786" description="Arginine biosynthesis bifunctional protein ArgJ alpha chain" evidence="8">
    <location>
        <begin position="1"/>
        <end position="187"/>
    </location>
</feature>
<feature type="site" description="Cleavage; by autolysis" evidence="8">
    <location>
        <begin position="187"/>
        <end position="188"/>
    </location>
</feature>
<feature type="binding site" evidence="8">
    <location>
        <position position="386"/>
    </location>
    <ligand>
        <name>substrate</name>
    </ligand>
</feature>
<gene>
    <name evidence="8" type="primary">argJ</name>
    <name evidence="9" type="ORF">B8X04_16875</name>
</gene>
<evidence type="ECO:0000313" key="9">
    <source>
        <dbReference type="EMBL" id="PAK92614.1"/>
    </source>
</evidence>
<dbReference type="Gene3D" id="3.10.20.340">
    <property type="entry name" value="ArgJ beta chain, C-terminal domain"/>
    <property type="match status" value="1"/>
</dbReference>
<evidence type="ECO:0000256" key="6">
    <source>
        <dbReference type="ARBA" id="ARBA00022813"/>
    </source>
</evidence>
<evidence type="ECO:0000256" key="3">
    <source>
        <dbReference type="ARBA" id="ARBA00011475"/>
    </source>
</evidence>
<dbReference type="GO" id="GO:0006592">
    <property type="term" value="P:ornithine biosynthetic process"/>
    <property type="evidence" value="ECO:0007669"/>
    <property type="project" value="TreeGrafter"/>
</dbReference>
<keyword evidence="8" id="KW-0511">Multifunctional enzyme</keyword>
<comment type="catalytic activity">
    <reaction evidence="8">
        <text>L-glutamate + acetyl-CoA = N-acetyl-L-glutamate + CoA + H(+)</text>
        <dbReference type="Rhea" id="RHEA:24292"/>
        <dbReference type="ChEBI" id="CHEBI:15378"/>
        <dbReference type="ChEBI" id="CHEBI:29985"/>
        <dbReference type="ChEBI" id="CHEBI:44337"/>
        <dbReference type="ChEBI" id="CHEBI:57287"/>
        <dbReference type="ChEBI" id="CHEBI:57288"/>
        <dbReference type="EC" id="2.3.1.1"/>
    </reaction>
</comment>
<evidence type="ECO:0000313" key="10">
    <source>
        <dbReference type="Proteomes" id="UP000216867"/>
    </source>
</evidence>
<evidence type="ECO:0000256" key="7">
    <source>
        <dbReference type="ARBA" id="ARBA00023315"/>
    </source>
</evidence>
<dbReference type="PANTHER" id="PTHR23100">
    <property type="entry name" value="ARGININE BIOSYNTHESIS BIFUNCTIONAL PROTEIN ARGJ"/>
    <property type="match status" value="1"/>
</dbReference>
<dbReference type="PANTHER" id="PTHR23100:SF0">
    <property type="entry name" value="ARGININE BIOSYNTHESIS BIFUNCTIONAL PROTEIN ARGJ, MITOCHONDRIAL"/>
    <property type="match status" value="1"/>
</dbReference>
<feature type="binding site" evidence="8">
    <location>
        <position position="268"/>
    </location>
    <ligand>
        <name>substrate</name>
    </ligand>
</feature>
<dbReference type="InterPro" id="IPR042195">
    <property type="entry name" value="ArgJ_beta_C"/>
</dbReference>
<keyword evidence="8" id="KW-0028">Amino-acid biosynthesis</keyword>
<comment type="similarity">
    <text evidence="2 8">Belongs to the ArgJ family.</text>
</comment>
<organism evidence="9 10">
    <name type="scientific">Brevibacterium casei</name>
    <dbReference type="NCBI Taxonomy" id="33889"/>
    <lineage>
        <taxon>Bacteria</taxon>
        <taxon>Bacillati</taxon>
        <taxon>Actinomycetota</taxon>
        <taxon>Actinomycetes</taxon>
        <taxon>Micrococcales</taxon>
        <taxon>Brevibacteriaceae</taxon>
        <taxon>Brevibacterium</taxon>
    </lineage>
</organism>
<reference evidence="9 10" key="1">
    <citation type="submission" date="2017-04" db="EMBL/GenBank/DDBJ databases">
        <title>Kefir bacterial isolates.</title>
        <authorList>
            <person name="Kim Y."/>
            <person name="Blasche S."/>
            <person name="Patil K.R."/>
        </authorList>
    </citation>
    <scope>NUCLEOTIDE SEQUENCE [LARGE SCALE GENOMIC DNA]</scope>
    <source>
        <strain evidence="9 10">OG2</strain>
    </source>
</reference>
<evidence type="ECO:0000256" key="8">
    <source>
        <dbReference type="HAMAP-Rule" id="MF_01106"/>
    </source>
</evidence>
<feature type="binding site" evidence="8">
    <location>
        <position position="155"/>
    </location>
    <ligand>
        <name>substrate</name>
    </ligand>
</feature>
<evidence type="ECO:0000256" key="4">
    <source>
        <dbReference type="ARBA" id="ARBA00022490"/>
    </source>
</evidence>
<dbReference type="CDD" id="cd02152">
    <property type="entry name" value="OAT"/>
    <property type="match status" value="1"/>
</dbReference>
<comment type="catalytic activity">
    <reaction evidence="8">
        <text>N(2)-acetyl-L-ornithine + L-glutamate = N-acetyl-L-glutamate + L-ornithine</text>
        <dbReference type="Rhea" id="RHEA:15349"/>
        <dbReference type="ChEBI" id="CHEBI:29985"/>
        <dbReference type="ChEBI" id="CHEBI:44337"/>
        <dbReference type="ChEBI" id="CHEBI:46911"/>
        <dbReference type="ChEBI" id="CHEBI:57805"/>
        <dbReference type="EC" id="2.3.1.35"/>
    </reaction>
</comment>
<keyword evidence="4 8" id="KW-0963">Cytoplasm</keyword>
<dbReference type="GO" id="GO:0005737">
    <property type="term" value="C:cytoplasm"/>
    <property type="evidence" value="ECO:0007669"/>
    <property type="project" value="UniProtKB-SubCell"/>
</dbReference>
<dbReference type="Proteomes" id="UP000216867">
    <property type="component" value="Unassembled WGS sequence"/>
</dbReference>
<dbReference type="AlphaFoldDB" id="A0A269Z490"/>
<feature type="chain" id="PRO_5023246785" description="Arginine biosynthesis bifunctional protein ArgJ beta chain" evidence="8">
    <location>
        <begin position="188"/>
        <end position="391"/>
    </location>
</feature>
<dbReference type="EMBL" id="NCWY01000026">
    <property type="protein sequence ID" value="PAK92614.1"/>
    <property type="molecule type" value="Genomic_DNA"/>
</dbReference>
<feature type="active site" description="Nucleophile" evidence="8">
    <location>
        <position position="188"/>
    </location>
</feature>
<dbReference type="FunFam" id="3.10.20.340:FF:000003">
    <property type="entry name" value="Arginine biosynthesis bifunctional protein ArgJ"/>
    <property type="match status" value="1"/>
</dbReference>
<comment type="subcellular location">
    <subcellularLocation>
        <location evidence="1 8">Cytoplasm</location>
    </subcellularLocation>
</comment>
<dbReference type="GO" id="GO:0004358">
    <property type="term" value="F:L-glutamate N-acetyltransferase activity, acting on acetyl-L-ornithine as donor"/>
    <property type="evidence" value="ECO:0007669"/>
    <property type="project" value="UniProtKB-UniRule"/>
</dbReference>
<keyword evidence="6 8" id="KW-0068">Autocatalytic cleavage</keyword>
<dbReference type="NCBIfam" id="NF003802">
    <property type="entry name" value="PRK05388.1"/>
    <property type="match status" value="1"/>
</dbReference>
<evidence type="ECO:0000256" key="1">
    <source>
        <dbReference type="ARBA" id="ARBA00004496"/>
    </source>
</evidence>
<comment type="pathway">
    <text evidence="8">Amino-acid biosynthesis; L-arginine biosynthesis; N(2)-acetyl-L-ornithine from L-glutamate: step 1/4.</text>
</comment>
<keyword evidence="7 8" id="KW-0012">Acyltransferase</keyword>
<sequence length="391" mass="40384">MSVTSPLGFTAAGVTAGLKPSGTKDLALVINQGPATAVAAVYTSNRCKANPVIWSEQVSATGHARAVVLNSGGANCYTGDYGFATTQLTAEETATLLTDAGTPTSADEILICSTGLIGVGGEEFRTGILDHLPELVADASDSVESGENAAEAIMTTDTVAKTATREGEGYTIGGMAKGAGMLAPGLATMLVVITTDAPLDQPVLDAALRTATHSTFDRLDTDGCMSTNDTVILMSSGAADTSVDSTEFEHLLGELCHDLMRQLHVDAEGAHHDIAITTQGAATESDAVTVSRSVARSNLFKAAIFGEDPNWGRVVAQVGTTSADFDPTTIDVTINGTEVCRSSGPYADPAEVVFGREVDVVIDLHAGNATATVWTSDLTHDYVEENSAYST</sequence>
<protein>
    <recommendedName>
        <fullName evidence="8">Arginine biosynthesis bifunctional protein ArgJ</fullName>
    </recommendedName>
    <domain>
        <recommendedName>
            <fullName evidence="8">Glutamate N-acetyltransferase</fullName>
            <ecNumber evidence="8">2.3.1.35</ecNumber>
        </recommendedName>
        <alternativeName>
            <fullName evidence="8">Ornithine acetyltransferase</fullName>
            <shortName evidence="8">OATase</shortName>
        </alternativeName>
        <alternativeName>
            <fullName evidence="8">Ornithine transacetylase</fullName>
        </alternativeName>
    </domain>
    <domain>
        <recommendedName>
            <fullName evidence="8">Amino-acid acetyltransferase</fullName>
            <ecNumber evidence="8">2.3.1.1</ecNumber>
        </recommendedName>
        <alternativeName>
            <fullName evidence="8">N-acetylglutamate synthase</fullName>
            <shortName evidence="8">AGSase</shortName>
        </alternativeName>
    </domain>
    <component>
        <recommendedName>
            <fullName evidence="8">Arginine biosynthesis bifunctional protein ArgJ alpha chain</fullName>
        </recommendedName>
    </component>
    <component>
        <recommendedName>
            <fullName evidence="8">Arginine biosynthesis bifunctional protein ArgJ beta chain</fullName>
        </recommendedName>
    </component>
</protein>
<keyword evidence="5 8" id="KW-0808">Transferase</keyword>
<proteinExistence type="inferred from homology"/>
<dbReference type="InterPro" id="IPR016117">
    <property type="entry name" value="ArgJ-like_dom_sf"/>
</dbReference>
<feature type="site" description="Involved in the stabilization of negative charge on the oxyanion by the formation of the oxyanion hole" evidence="8">
    <location>
        <position position="115"/>
    </location>
</feature>
<feature type="binding site" evidence="8">
    <location>
        <position position="177"/>
    </location>
    <ligand>
        <name>substrate</name>
    </ligand>
</feature>
<dbReference type="NCBIfam" id="TIGR00120">
    <property type="entry name" value="ArgJ"/>
    <property type="match status" value="1"/>
</dbReference>
<dbReference type="Gene3D" id="3.30.2330.10">
    <property type="entry name" value="arginine biosynthesis bifunctional protein suprefamily"/>
    <property type="match status" value="1"/>
</dbReference>
<dbReference type="GO" id="GO:0004042">
    <property type="term" value="F:L-glutamate N-acetyltransferase activity"/>
    <property type="evidence" value="ECO:0007669"/>
    <property type="project" value="UniProtKB-UniRule"/>
</dbReference>
<feature type="site" description="Involved in the stabilization of negative charge on the oxyanion by the formation of the oxyanion hole" evidence="8">
    <location>
        <position position="114"/>
    </location>
</feature>
<name>A0A269Z490_9MICO</name>
<dbReference type="SUPFAM" id="SSF56266">
    <property type="entry name" value="DmpA/ArgJ-like"/>
    <property type="match status" value="1"/>
</dbReference>
<dbReference type="UniPathway" id="UPA00068">
    <property type="reaction ID" value="UER00106"/>
</dbReference>
<comment type="subunit">
    <text evidence="3 8">Heterotetramer of two alpha and two beta chains.</text>
</comment>
<accession>A0A269Z490</accession>
<feature type="binding site" evidence="8">
    <location>
        <position position="391"/>
    </location>
    <ligand>
        <name>substrate</name>
    </ligand>
</feature>
<comment type="function">
    <text evidence="8">Catalyzes two activities which are involved in the cyclic version of arginine biosynthesis: the synthesis of N-acetylglutamate from glutamate and acetyl-CoA as the acetyl donor, and of ornithine by transacetylation between N(2)-acetylornithine and glutamate.</text>
</comment>
<comment type="pathway">
    <text evidence="8">Amino-acid biosynthesis; L-arginine biosynthesis; L-ornithine and N-acetyl-L-glutamate from L-glutamate and N(2)-acetyl-L-ornithine (cyclic): step 1/1.</text>
</comment>
<dbReference type="Pfam" id="PF01960">
    <property type="entry name" value="ArgJ"/>
    <property type="match status" value="1"/>
</dbReference>
<dbReference type="HAMAP" id="MF_01106">
    <property type="entry name" value="ArgJ"/>
    <property type="match status" value="1"/>
</dbReference>
<dbReference type="EC" id="2.3.1.35" evidence="8"/>